<name>A0A2U1ZWB5_9MICO</name>
<dbReference type="EMBL" id="PYHR01000002">
    <property type="protein sequence ID" value="PWD51212.1"/>
    <property type="molecule type" value="Genomic_DNA"/>
</dbReference>
<dbReference type="Proteomes" id="UP000245166">
    <property type="component" value="Unassembled WGS sequence"/>
</dbReference>
<comment type="caution">
    <text evidence="1">The sequence shown here is derived from an EMBL/GenBank/DDBJ whole genome shotgun (WGS) entry which is preliminary data.</text>
</comment>
<protein>
    <submittedName>
        <fullName evidence="1">Uncharacterized protein</fullName>
    </submittedName>
</protein>
<dbReference type="AlphaFoldDB" id="A0A2U1ZWB5"/>
<reference evidence="1 2" key="1">
    <citation type="submission" date="2018-03" db="EMBL/GenBank/DDBJ databases">
        <title>Genome assembly of novel Miniimonas species PCH200.</title>
        <authorList>
            <person name="Thakur V."/>
            <person name="Kumar V."/>
            <person name="Singh D."/>
        </authorList>
    </citation>
    <scope>NUCLEOTIDE SEQUENCE [LARGE SCALE GENOMIC DNA]</scope>
    <source>
        <strain evidence="1 2">PCH200</strain>
    </source>
</reference>
<evidence type="ECO:0000313" key="2">
    <source>
        <dbReference type="Proteomes" id="UP000245166"/>
    </source>
</evidence>
<proteinExistence type="predicted"/>
<accession>A0A2U1ZWB5</accession>
<evidence type="ECO:0000313" key="1">
    <source>
        <dbReference type="EMBL" id="PWD51212.1"/>
    </source>
</evidence>
<gene>
    <name evidence="1" type="ORF">C8046_11675</name>
</gene>
<sequence length="190" mass="19687">MAVLPAPGRLHAPMIGGQPAQDVPNPRAASGEMADRIWARHRRVLDGERSPRGVARPEPRSWRLAVRLFASFVLASLRNAPGAWLAKAKAAVASSAAAAVHDVVYGSGSAYDVVVAGRLPDGRPAQWHEVADAVGDLSSALTSSGHLTQQPAPSPLGELWKDVVNGALTLGDAGRRDPALPPVTVGAASP</sequence>
<keyword evidence="2" id="KW-1185">Reference proteome</keyword>
<organism evidence="1 2">
    <name type="scientific">Serinibacter arcticus</name>
    <dbReference type="NCBI Taxonomy" id="1655435"/>
    <lineage>
        <taxon>Bacteria</taxon>
        <taxon>Bacillati</taxon>
        <taxon>Actinomycetota</taxon>
        <taxon>Actinomycetes</taxon>
        <taxon>Micrococcales</taxon>
        <taxon>Beutenbergiaceae</taxon>
        <taxon>Serinibacter</taxon>
    </lineage>
</organism>